<dbReference type="EMBL" id="JAIWYP010000010">
    <property type="protein sequence ID" value="KAH3755443.1"/>
    <property type="molecule type" value="Genomic_DNA"/>
</dbReference>
<reference evidence="1" key="1">
    <citation type="journal article" date="2019" name="bioRxiv">
        <title>The Genome of the Zebra Mussel, Dreissena polymorpha: A Resource for Invasive Species Research.</title>
        <authorList>
            <person name="McCartney M.A."/>
            <person name="Auch B."/>
            <person name="Kono T."/>
            <person name="Mallez S."/>
            <person name="Zhang Y."/>
            <person name="Obille A."/>
            <person name="Becker A."/>
            <person name="Abrahante J.E."/>
            <person name="Garbe J."/>
            <person name="Badalamenti J.P."/>
            <person name="Herman A."/>
            <person name="Mangelson H."/>
            <person name="Liachko I."/>
            <person name="Sullivan S."/>
            <person name="Sone E.D."/>
            <person name="Koren S."/>
            <person name="Silverstein K.A.T."/>
            <person name="Beckman K.B."/>
            <person name="Gohl D.M."/>
        </authorList>
    </citation>
    <scope>NUCLEOTIDE SEQUENCE</scope>
    <source>
        <strain evidence="1">Duluth1</strain>
        <tissue evidence="1">Whole animal</tissue>
    </source>
</reference>
<sequence>MTHSGATYFGSGRVRLDQPLAYRDEQGNLQLYKPGEAPTILVSARVISCSCDSLAH</sequence>
<keyword evidence="2" id="KW-1185">Reference proteome</keyword>
<dbReference type="AlphaFoldDB" id="A0A9D4DUE8"/>
<protein>
    <submittedName>
        <fullName evidence="1">Uncharacterized protein</fullName>
    </submittedName>
</protein>
<name>A0A9D4DUE8_DREPO</name>
<evidence type="ECO:0000313" key="2">
    <source>
        <dbReference type="Proteomes" id="UP000828390"/>
    </source>
</evidence>
<reference evidence="1" key="2">
    <citation type="submission" date="2020-11" db="EMBL/GenBank/DDBJ databases">
        <authorList>
            <person name="McCartney M.A."/>
            <person name="Auch B."/>
            <person name="Kono T."/>
            <person name="Mallez S."/>
            <person name="Becker A."/>
            <person name="Gohl D.M."/>
            <person name="Silverstein K.A.T."/>
            <person name="Koren S."/>
            <person name="Bechman K.B."/>
            <person name="Herman A."/>
            <person name="Abrahante J.E."/>
            <person name="Garbe J."/>
        </authorList>
    </citation>
    <scope>NUCLEOTIDE SEQUENCE</scope>
    <source>
        <strain evidence="1">Duluth1</strain>
        <tissue evidence="1">Whole animal</tissue>
    </source>
</reference>
<proteinExistence type="predicted"/>
<comment type="caution">
    <text evidence="1">The sequence shown here is derived from an EMBL/GenBank/DDBJ whole genome shotgun (WGS) entry which is preliminary data.</text>
</comment>
<evidence type="ECO:0000313" key="1">
    <source>
        <dbReference type="EMBL" id="KAH3755443.1"/>
    </source>
</evidence>
<gene>
    <name evidence="1" type="ORF">DPMN_190139</name>
</gene>
<accession>A0A9D4DUE8</accession>
<organism evidence="1 2">
    <name type="scientific">Dreissena polymorpha</name>
    <name type="common">Zebra mussel</name>
    <name type="synonym">Mytilus polymorpha</name>
    <dbReference type="NCBI Taxonomy" id="45954"/>
    <lineage>
        <taxon>Eukaryota</taxon>
        <taxon>Metazoa</taxon>
        <taxon>Spiralia</taxon>
        <taxon>Lophotrochozoa</taxon>
        <taxon>Mollusca</taxon>
        <taxon>Bivalvia</taxon>
        <taxon>Autobranchia</taxon>
        <taxon>Heteroconchia</taxon>
        <taxon>Euheterodonta</taxon>
        <taxon>Imparidentia</taxon>
        <taxon>Neoheterodontei</taxon>
        <taxon>Myida</taxon>
        <taxon>Dreissenoidea</taxon>
        <taxon>Dreissenidae</taxon>
        <taxon>Dreissena</taxon>
    </lineage>
</organism>
<dbReference type="Proteomes" id="UP000828390">
    <property type="component" value="Unassembled WGS sequence"/>
</dbReference>